<dbReference type="GO" id="GO:0016706">
    <property type="term" value="F:2-oxoglutarate-dependent dioxygenase activity"/>
    <property type="evidence" value="ECO:0007669"/>
    <property type="project" value="UniProtKB-ARBA"/>
</dbReference>
<sequence length="308" mass="35164">MNDDLYPSRVGGREQIIPRQDPVVYHRELPHGLDPLDQEDLRHYEENGYLVFPDFLPEMVEPIRTEVEVMRTELAGRQELVREPQSNELRTIFNPCRFSTTVANLFRHPRVLPIVRQLLGSDVYMMQSRVNNKPAFTGKSFAWHSDFETWHVEDGLPRMRALTAWLMLTENHERNGPLYVIPGSHHLYVSCRGRTGADNYRTSLREQKLGVPEPDTMHDILNEREIHAITGAPGTLVIHECNLLHGSPDNISNEPRQVAMCVYNSVHNRPVAPFGGQKPRPDFLSSRDTAPVSVAMDSASPCDWKEAV</sequence>
<accession>A0A1G9BD62</accession>
<evidence type="ECO:0000256" key="1">
    <source>
        <dbReference type="ARBA" id="ARBA00001954"/>
    </source>
</evidence>
<dbReference type="Pfam" id="PF05721">
    <property type="entry name" value="PhyH"/>
    <property type="match status" value="1"/>
</dbReference>
<dbReference type="RefSeq" id="WP_091513498.1">
    <property type="nucleotide sequence ID" value="NZ_FNFH01000004.1"/>
</dbReference>
<dbReference type="Gene3D" id="2.60.120.620">
    <property type="entry name" value="q2cbj1_9rhob like domain"/>
    <property type="match status" value="1"/>
</dbReference>
<dbReference type="OrthoDB" id="9791262at2"/>
<dbReference type="Proteomes" id="UP000199305">
    <property type="component" value="Unassembled WGS sequence"/>
</dbReference>
<name>A0A1G9BD62_9GAMM</name>
<dbReference type="InterPro" id="IPR008775">
    <property type="entry name" value="Phytyl_CoA_dOase-like"/>
</dbReference>
<gene>
    <name evidence="2" type="ORF">SAMN05216212_2188</name>
</gene>
<dbReference type="AlphaFoldDB" id="A0A1G9BD62"/>
<evidence type="ECO:0000313" key="2">
    <source>
        <dbReference type="EMBL" id="SDK37050.1"/>
    </source>
</evidence>
<dbReference type="PANTHER" id="PTHR20883">
    <property type="entry name" value="PHYTANOYL-COA DIOXYGENASE DOMAIN CONTAINING 1"/>
    <property type="match status" value="1"/>
</dbReference>
<dbReference type="PANTHER" id="PTHR20883:SF48">
    <property type="entry name" value="ECTOINE DIOXYGENASE"/>
    <property type="match status" value="1"/>
</dbReference>
<keyword evidence="3" id="KW-1185">Reference proteome</keyword>
<organism evidence="2 3">
    <name type="scientific">Microbulbifer yueqingensis</name>
    <dbReference type="NCBI Taxonomy" id="658219"/>
    <lineage>
        <taxon>Bacteria</taxon>
        <taxon>Pseudomonadati</taxon>
        <taxon>Pseudomonadota</taxon>
        <taxon>Gammaproteobacteria</taxon>
        <taxon>Cellvibrionales</taxon>
        <taxon>Microbulbiferaceae</taxon>
        <taxon>Microbulbifer</taxon>
    </lineage>
</organism>
<dbReference type="SUPFAM" id="SSF51197">
    <property type="entry name" value="Clavaminate synthase-like"/>
    <property type="match status" value="1"/>
</dbReference>
<dbReference type="STRING" id="658219.SAMN05216212_2188"/>
<reference evidence="3" key="1">
    <citation type="submission" date="2016-10" db="EMBL/GenBank/DDBJ databases">
        <authorList>
            <person name="Varghese N."/>
            <person name="Submissions S."/>
        </authorList>
    </citation>
    <scope>NUCLEOTIDE SEQUENCE [LARGE SCALE GENOMIC DNA]</scope>
    <source>
        <strain evidence="3">CGMCC 1.10658</strain>
    </source>
</reference>
<proteinExistence type="predicted"/>
<comment type="cofactor">
    <cofactor evidence="1">
        <name>Fe(2+)</name>
        <dbReference type="ChEBI" id="CHEBI:29033"/>
    </cofactor>
</comment>
<dbReference type="EMBL" id="FNFH01000004">
    <property type="protein sequence ID" value="SDK37050.1"/>
    <property type="molecule type" value="Genomic_DNA"/>
</dbReference>
<protein>
    <submittedName>
        <fullName evidence="2">Ectoine hydroxylase</fullName>
    </submittedName>
</protein>
<dbReference type="GO" id="GO:0005506">
    <property type="term" value="F:iron ion binding"/>
    <property type="evidence" value="ECO:0007669"/>
    <property type="project" value="UniProtKB-ARBA"/>
</dbReference>
<evidence type="ECO:0000313" key="3">
    <source>
        <dbReference type="Proteomes" id="UP000199305"/>
    </source>
</evidence>